<evidence type="ECO:0000313" key="2">
    <source>
        <dbReference type="EMBL" id="QCE01412.1"/>
    </source>
</evidence>
<evidence type="ECO:0000313" key="3">
    <source>
        <dbReference type="Proteomes" id="UP000501690"/>
    </source>
</evidence>
<reference evidence="2 3" key="1">
    <citation type="submission" date="2019-04" db="EMBL/GenBank/DDBJ databases">
        <title>An improved genome assembly and genetic linkage map for asparagus bean, Vigna unguiculata ssp. sesquipedialis.</title>
        <authorList>
            <person name="Xia Q."/>
            <person name="Zhang R."/>
            <person name="Dong Y."/>
        </authorList>
    </citation>
    <scope>NUCLEOTIDE SEQUENCE [LARGE SCALE GENOMIC DNA]</scope>
    <source>
        <tissue evidence="2">Leaf</tissue>
    </source>
</reference>
<name>A0A4D6MLC9_VIGUN</name>
<dbReference type="GO" id="GO:0045892">
    <property type="term" value="P:negative regulation of DNA-templated transcription"/>
    <property type="evidence" value="ECO:0007669"/>
    <property type="project" value="InterPro"/>
</dbReference>
<gene>
    <name evidence="2" type="ORF">DEO72_LG7g2709</name>
</gene>
<dbReference type="PANTHER" id="PTHR35504">
    <property type="entry name" value="PROTEIN EMBRYONIC FLOWER 1"/>
    <property type="match status" value="1"/>
</dbReference>
<dbReference type="InterPro" id="IPR034583">
    <property type="entry name" value="EMF1"/>
</dbReference>
<dbReference type="Proteomes" id="UP000501690">
    <property type="component" value="Linkage Group LG7"/>
</dbReference>
<dbReference type="EMBL" id="CP039351">
    <property type="protein sequence ID" value="QCE01412.1"/>
    <property type="molecule type" value="Genomic_DNA"/>
</dbReference>
<keyword evidence="3" id="KW-1185">Reference proteome</keyword>
<feature type="compositionally biased region" description="Polar residues" evidence="1">
    <location>
        <begin position="382"/>
        <end position="392"/>
    </location>
</feature>
<evidence type="ECO:0000256" key="1">
    <source>
        <dbReference type="SAM" id="MobiDB-lite"/>
    </source>
</evidence>
<dbReference type="GO" id="GO:0048367">
    <property type="term" value="P:shoot system development"/>
    <property type="evidence" value="ECO:0007669"/>
    <property type="project" value="InterPro"/>
</dbReference>
<sequence>MKPKKLYTDFAYTTEMNKGDTPRCSHFSLRGYVAEMRQKDLSVCFPTQVSGSATQPSLPPLVVQRFPLWSCNVCRGENVFNISDQSDQRTCCERVQETLTHNNVPAIEESEITNLIDLNGGSDDRHNEGDHMPINQEENNDADQVPVNEITDLNPDMENDLNLQTGFEGIVARASEAELVVNNVTTASEAELVVNNVTTASEAELVVNNVTTKDNQCLQELGKALEITEQIIVPEHNAEQFPQEPVTEDNPLAGDSEKNGKNENEIRDLHQKKSSKKYKRVRFLREILREDEEPVAEQIRTETPALQNPSNKCADSQRQKAIMEKVVDEGDRKKLEKKGQAGRKRKLVIDEDDDDDAPLTDLIKRVGNRVSNEEGLPEGMHLSSNTSPQTLVSDFPREGTGVRVRTENLNNCKIV</sequence>
<dbReference type="PANTHER" id="PTHR35504:SF1">
    <property type="entry name" value="PROTEIN EMBRYONIC FLOWER 1"/>
    <property type="match status" value="1"/>
</dbReference>
<dbReference type="GO" id="GO:0009910">
    <property type="term" value="P:negative regulation of flower development"/>
    <property type="evidence" value="ECO:0007669"/>
    <property type="project" value="InterPro"/>
</dbReference>
<proteinExistence type="predicted"/>
<feature type="compositionally biased region" description="Basic and acidic residues" evidence="1">
    <location>
        <begin position="255"/>
        <end position="271"/>
    </location>
</feature>
<accession>A0A4D6MLC9</accession>
<organism evidence="2 3">
    <name type="scientific">Vigna unguiculata</name>
    <name type="common">Cowpea</name>
    <dbReference type="NCBI Taxonomy" id="3917"/>
    <lineage>
        <taxon>Eukaryota</taxon>
        <taxon>Viridiplantae</taxon>
        <taxon>Streptophyta</taxon>
        <taxon>Embryophyta</taxon>
        <taxon>Tracheophyta</taxon>
        <taxon>Spermatophyta</taxon>
        <taxon>Magnoliopsida</taxon>
        <taxon>eudicotyledons</taxon>
        <taxon>Gunneridae</taxon>
        <taxon>Pentapetalae</taxon>
        <taxon>rosids</taxon>
        <taxon>fabids</taxon>
        <taxon>Fabales</taxon>
        <taxon>Fabaceae</taxon>
        <taxon>Papilionoideae</taxon>
        <taxon>50 kb inversion clade</taxon>
        <taxon>NPAAA clade</taxon>
        <taxon>indigoferoid/millettioid clade</taxon>
        <taxon>Phaseoleae</taxon>
        <taxon>Vigna</taxon>
    </lineage>
</organism>
<feature type="region of interest" description="Disordered" evidence="1">
    <location>
        <begin position="235"/>
        <end position="273"/>
    </location>
</feature>
<feature type="region of interest" description="Disordered" evidence="1">
    <location>
        <begin position="372"/>
        <end position="395"/>
    </location>
</feature>
<dbReference type="AlphaFoldDB" id="A0A4D6MLC9"/>
<protein>
    <submittedName>
        <fullName evidence="2">Uncharacterized protein</fullName>
    </submittedName>
</protein>